<accession>A0A383WAB8</accession>
<protein>
    <submittedName>
        <fullName evidence="2">Uncharacterized protein</fullName>
    </submittedName>
</protein>
<sequence length="150" mass="15109">MKLSRIAACGLLVTLLITLGATEAAPTPVPAKKPEAATAPVQTVPAALTAAKPLVGRTAGATAAATGAAVIFKRGNKRVAGMTRPHPAGKIGNMDAINEKCYKICDTCTCGAGEQLNCCSAELPDEFAGCQPGNALALCGTNRPVNSCCI</sequence>
<organism evidence="2 3">
    <name type="scientific">Tetradesmus obliquus</name>
    <name type="common">Green alga</name>
    <name type="synonym">Acutodesmus obliquus</name>
    <dbReference type="NCBI Taxonomy" id="3088"/>
    <lineage>
        <taxon>Eukaryota</taxon>
        <taxon>Viridiplantae</taxon>
        <taxon>Chlorophyta</taxon>
        <taxon>core chlorophytes</taxon>
        <taxon>Chlorophyceae</taxon>
        <taxon>CS clade</taxon>
        <taxon>Sphaeropleales</taxon>
        <taxon>Scenedesmaceae</taxon>
        <taxon>Tetradesmus</taxon>
    </lineage>
</organism>
<gene>
    <name evidence="2" type="ORF">BQ4739_LOCUS14389</name>
</gene>
<evidence type="ECO:0000313" key="3">
    <source>
        <dbReference type="Proteomes" id="UP000256970"/>
    </source>
</evidence>
<dbReference type="Proteomes" id="UP000256970">
    <property type="component" value="Unassembled WGS sequence"/>
</dbReference>
<evidence type="ECO:0000256" key="1">
    <source>
        <dbReference type="SAM" id="SignalP"/>
    </source>
</evidence>
<keyword evidence="1" id="KW-0732">Signal</keyword>
<keyword evidence="3" id="KW-1185">Reference proteome</keyword>
<name>A0A383WAB8_TETOB</name>
<reference evidence="2 3" key="1">
    <citation type="submission" date="2016-10" db="EMBL/GenBank/DDBJ databases">
        <authorList>
            <person name="Cai Z."/>
        </authorList>
    </citation>
    <scope>NUCLEOTIDE SEQUENCE [LARGE SCALE GENOMIC DNA]</scope>
</reference>
<dbReference type="AlphaFoldDB" id="A0A383WAB8"/>
<proteinExistence type="predicted"/>
<feature type="chain" id="PRO_5016788924" evidence="1">
    <location>
        <begin position="25"/>
        <end position="150"/>
    </location>
</feature>
<evidence type="ECO:0000313" key="2">
    <source>
        <dbReference type="EMBL" id="SZX74142.1"/>
    </source>
</evidence>
<dbReference type="EMBL" id="FNXT01001206">
    <property type="protein sequence ID" value="SZX74142.1"/>
    <property type="molecule type" value="Genomic_DNA"/>
</dbReference>
<feature type="signal peptide" evidence="1">
    <location>
        <begin position="1"/>
        <end position="24"/>
    </location>
</feature>